<dbReference type="InterPro" id="IPR058061">
    <property type="entry name" value="SCO4848-like"/>
</dbReference>
<dbReference type="Pfam" id="PF26606">
    <property type="entry name" value="SCO4848"/>
    <property type="match status" value="1"/>
</dbReference>
<dbReference type="Proteomes" id="UP000516957">
    <property type="component" value="Unassembled WGS sequence"/>
</dbReference>
<feature type="transmembrane region" description="Helical" evidence="1">
    <location>
        <begin position="45"/>
        <end position="66"/>
    </location>
</feature>
<name>A0A7Y9EY45_9ACTN</name>
<organism evidence="2 3">
    <name type="scientific">Nocardioides marinisabuli</name>
    <dbReference type="NCBI Taxonomy" id="419476"/>
    <lineage>
        <taxon>Bacteria</taxon>
        <taxon>Bacillati</taxon>
        <taxon>Actinomycetota</taxon>
        <taxon>Actinomycetes</taxon>
        <taxon>Propionibacteriales</taxon>
        <taxon>Nocardioidaceae</taxon>
        <taxon>Nocardioides</taxon>
    </lineage>
</organism>
<dbReference type="NCBIfam" id="NF046117">
    <property type="entry name" value="SCO4848_fam"/>
    <property type="match status" value="1"/>
</dbReference>
<evidence type="ECO:0008006" key="4">
    <source>
        <dbReference type="Google" id="ProtNLM"/>
    </source>
</evidence>
<dbReference type="EMBL" id="JACCBE010000001">
    <property type="protein sequence ID" value="NYD56100.1"/>
    <property type="molecule type" value="Genomic_DNA"/>
</dbReference>
<keyword evidence="1" id="KW-0812">Transmembrane</keyword>
<evidence type="ECO:0000313" key="3">
    <source>
        <dbReference type="Proteomes" id="UP000516957"/>
    </source>
</evidence>
<dbReference type="RefSeq" id="WP_179614041.1">
    <property type="nucleotide sequence ID" value="NZ_CP059163.1"/>
</dbReference>
<proteinExistence type="predicted"/>
<evidence type="ECO:0000313" key="2">
    <source>
        <dbReference type="EMBL" id="NYD56100.1"/>
    </source>
</evidence>
<evidence type="ECO:0000256" key="1">
    <source>
        <dbReference type="SAM" id="Phobius"/>
    </source>
</evidence>
<keyword evidence="1" id="KW-1133">Transmembrane helix</keyword>
<gene>
    <name evidence="2" type="ORF">BKA08_000338</name>
</gene>
<keyword evidence="1" id="KW-0472">Membrane</keyword>
<dbReference type="AlphaFoldDB" id="A0A7Y9EY45"/>
<comment type="caution">
    <text evidence="2">The sequence shown here is derived from an EMBL/GenBank/DDBJ whole genome shotgun (WGS) entry which is preliminary data.</text>
</comment>
<keyword evidence="3" id="KW-1185">Reference proteome</keyword>
<reference evidence="2 3" key="1">
    <citation type="submission" date="2020-07" db="EMBL/GenBank/DDBJ databases">
        <title>Sequencing the genomes of 1000 actinobacteria strains.</title>
        <authorList>
            <person name="Klenk H.-P."/>
        </authorList>
    </citation>
    <scope>NUCLEOTIDE SEQUENCE [LARGE SCALE GENOMIC DNA]</scope>
    <source>
        <strain evidence="2 3">DSM 18965</strain>
    </source>
</reference>
<protein>
    <recommendedName>
        <fullName evidence="4">Integral membrane protein</fullName>
    </recommendedName>
</protein>
<accession>A0A7Y9EY45</accession>
<feature type="transmembrane region" description="Helical" evidence="1">
    <location>
        <begin position="7"/>
        <end position="25"/>
    </location>
</feature>
<sequence length="92" mass="10424">MRFERKHGWFLLGVAAWGYYSWTMFARNLWNAWSAGEERAGGYWVAHTALIVVNVALAVVFTVWGLRVLRAVRDAERPASPAEEAGQTGRQE</sequence>